<dbReference type="PROSITE" id="PS50222">
    <property type="entry name" value="EF_HAND_2"/>
    <property type="match status" value="1"/>
</dbReference>
<evidence type="ECO:0000313" key="14">
    <source>
        <dbReference type="EMBL" id="KAK8013669.1"/>
    </source>
</evidence>
<name>A0ABR1RMA6_9PEZI</name>
<evidence type="ECO:0000256" key="1">
    <source>
        <dbReference type="ARBA" id="ARBA00004125"/>
    </source>
</evidence>
<comment type="subunit">
    <text evidence="4">Component of the PAN1 actin cytoskeleton-regulatory complex.</text>
</comment>
<dbReference type="InterPro" id="IPR002048">
    <property type="entry name" value="EF_hand_dom"/>
</dbReference>
<keyword evidence="5" id="KW-0254">Endocytosis</keyword>
<evidence type="ECO:0000313" key="15">
    <source>
        <dbReference type="Proteomes" id="UP001396898"/>
    </source>
</evidence>
<dbReference type="InterPro" id="IPR018247">
    <property type="entry name" value="EF_Hand_1_Ca_BS"/>
</dbReference>
<dbReference type="InterPro" id="IPR000261">
    <property type="entry name" value="EH_dom"/>
</dbReference>
<evidence type="ECO:0000256" key="9">
    <source>
        <dbReference type="ARBA" id="ARBA00023203"/>
    </source>
</evidence>
<dbReference type="PROSITE" id="PS50031">
    <property type="entry name" value="EH"/>
    <property type="match status" value="1"/>
</dbReference>
<keyword evidence="8" id="KW-0175">Coiled coil</keyword>
<feature type="domain" description="EH" evidence="12">
    <location>
        <begin position="9"/>
        <end position="79"/>
    </location>
</feature>
<gene>
    <name evidence="14" type="ORF">PG991_009262</name>
</gene>
<dbReference type="SMART" id="SM00054">
    <property type="entry name" value="EFh"/>
    <property type="match status" value="1"/>
</dbReference>
<evidence type="ECO:0000256" key="7">
    <source>
        <dbReference type="ARBA" id="ARBA00022837"/>
    </source>
</evidence>
<dbReference type="Proteomes" id="UP001396898">
    <property type="component" value="Unassembled WGS sequence"/>
</dbReference>
<evidence type="ECO:0000256" key="5">
    <source>
        <dbReference type="ARBA" id="ARBA00022583"/>
    </source>
</evidence>
<comment type="function">
    <text evidence="11">Component of the PAN1 actin cytoskeleton-regulatory complex required for the internalization of endosomes during actin-coupled endocytosis. The complex links the site of endocytosis to the cell membrane-associated actin cytoskeleton. Mediates uptake of external molecules and vacuolar degradation of plasma membrane proteins. Plays a role in the proper organization of the cell membrane-associated actin cytoskeleton and promotes its destabilization.</text>
</comment>
<keyword evidence="7" id="KW-0106">Calcium</keyword>
<dbReference type="CDD" id="cd00052">
    <property type="entry name" value="EH"/>
    <property type="match status" value="1"/>
</dbReference>
<keyword evidence="10" id="KW-0963">Cytoplasm</keyword>
<feature type="domain" description="EF-hand" evidence="13">
    <location>
        <begin position="41"/>
        <end position="76"/>
    </location>
</feature>
<keyword evidence="15" id="KW-1185">Reference proteome</keyword>
<dbReference type="PROSITE" id="PS00018">
    <property type="entry name" value="EF_HAND_1"/>
    <property type="match status" value="1"/>
</dbReference>
<dbReference type="PANTHER" id="PTHR11216:SF74">
    <property type="entry name" value="ACTIN CYTOSKELETON-REGULATORY COMPLEX PROTEIN END3"/>
    <property type="match status" value="1"/>
</dbReference>
<accession>A0ABR1RMA6</accession>
<evidence type="ECO:0000256" key="3">
    <source>
        <dbReference type="ARBA" id="ARBA00004413"/>
    </source>
</evidence>
<keyword evidence="10" id="KW-0206">Cytoskeleton</keyword>
<organism evidence="14 15">
    <name type="scientific">Apiospora marii</name>
    <dbReference type="NCBI Taxonomy" id="335849"/>
    <lineage>
        <taxon>Eukaryota</taxon>
        <taxon>Fungi</taxon>
        <taxon>Dikarya</taxon>
        <taxon>Ascomycota</taxon>
        <taxon>Pezizomycotina</taxon>
        <taxon>Sordariomycetes</taxon>
        <taxon>Xylariomycetidae</taxon>
        <taxon>Amphisphaeriales</taxon>
        <taxon>Apiosporaceae</taxon>
        <taxon>Apiospora</taxon>
    </lineage>
</organism>
<keyword evidence="9" id="KW-0009">Actin-binding</keyword>
<evidence type="ECO:0000256" key="6">
    <source>
        <dbReference type="ARBA" id="ARBA00022753"/>
    </source>
</evidence>
<comment type="subcellular location">
    <subcellularLocation>
        <location evidence="3">Cell membrane</location>
        <topology evidence="3">Peripheral membrane protein</topology>
        <orientation evidence="3">Cytoplasmic side</orientation>
    </subcellularLocation>
    <subcellularLocation>
        <location evidence="2">Cytoplasm</location>
        <location evidence="2">Cytoskeleton</location>
        <location evidence="2">Actin patch</location>
    </subcellularLocation>
    <subcellularLocation>
        <location evidence="1">Endosome membrane</location>
        <topology evidence="1">Peripheral membrane protein</topology>
        <orientation evidence="1">Cytoplasmic side</orientation>
    </subcellularLocation>
</comment>
<protein>
    <submittedName>
        <fullName evidence="14">Endocytosis defective- protein</fullName>
    </submittedName>
</protein>
<sequence>MAPRIDPSETETYWSIFATRTNGAKFMTGKMAAPLLKNSGLRDDQLEQVWNVSDIDNDGNLDFEEFCVAMRIVFGIVNGVGSRHMKRTQRQHNDENAWV</sequence>
<dbReference type="Gene3D" id="1.10.238.10">
    <property type="entry name" value="EF-hand"/>
    <property type="match status" value="1"/>
</dbReference>
<dbReference type="PANTHER" id="PTHR11216">
    <property type="entry name" value="EH DOMAIN"/>
    <property type="match status" value="1"/>
</dbReference>
<dbReference type="SMART" id="SM00027">
    <property type="entry name" value="EH"/>
    <property type="match status" value="1"/>
</dbReference>
<evidence type="ECO:0000256" key="4">
    <source>
        <dbReference type="ARBA" id="ARBA00011159"/>
    </source>
</evidence>
<evidence type="ECO:0000259" key="12">
    <source>
        <dbReference type="PROSITE" id="PS50031"/>
    </source>
</evidence>
<proteinExistence type="predicted"/>
<dbReference type="EMBL" id="JAQQWI010000013">
    <property type="protein sequence ID" value="KAK8013669.1"/>
    <property type="molecule type" value="Genomic_DNA"/>
</dbReference>
<dbReference type="SUPFAM" id="SSF47473">
    <property type="entry name" value="EF-hand"/>
    <property type="match status" value="1"/>
</dbReference>
<evidence type="ECO:0000256" key="10">
    <source>
        <dbReference type="ARBA" id="ARBA00023212"/>
    </source>
</evidence>
<evidence type="ECO:0000256" key="2">
    <source>
        <dbReference type="ARBA" id="ARBA00004134"/>
    </source>
</evidence>
<dbReference type="Pfam" id="PF12763">
    <property type="entry name" value="EH"/>
    <property type="match status" value="1"/>
</dbReference>
<evidence type="ECO:0000256" key="11">
    <source>
        <dbReference type="ARBA" id="ARBA00025194"/>
    </source>
</evidence>
<evidence type="ECO:0000259" key="13">
    <source>
        <dbReference type="PROSITE" id="PS50222"/>
    </source>
</evidence>
<comment type="caution">
    <text evidence="14">The sequence shown here is derived from an EMBL/GenBank/DDBJ whole genome shotgun (WGS) entry which is preliminary data.</text>
</comment>
<keyword evidence="6" id="KW-0967">Endosome</keyword>
<reference evidence="14 15" key="1">
    <citation type="submission" date="2023-01" db="EMBL/GenBank/DDBJ databases">
        <title>Analysis of 21 Apiospora genomes using comparative genomics revels a genus with tremendous synthesis potential of carbohydrate active enzymes and secondary metabolites.</title>
        <authorList>
            <person name="Sorensen T."/>
        </authorList>
    </citation>
    <scope>NUCLEOTIDE SEQUENCE [LARGE SCALE GENOMIC DNA]</scope>
    <source>
        <strain evidence="14 15">CBS 20057</strain>
    </source>
</reference>
<evidence type="ECO:0000256" key="8">
    <source>
        <dbReference type="ARBA" id="ARBA00023054"/>
    </source>
</evidence>
<dbReference type="InterPro" id="IPR011992">
    <property type="entry name" value="EF-hand-dom_pair"/>
</dbReference>